<comment type="similarity">
    <text evidence="10">Belongs to the DHHC palmitoyltransferase family.</text>
</comment>
<keyword evidence="6" id="KW-0564">Palmitate</keyword>
<sequence length="413" mass="47247">MGILTTLIIVILVISFMTFVTFFGRLPALRRTPIAGLHRLIWVHIPAALYYVDQKLTSGRVTSLTVKFFNCMMFDRHPTVVIFFLVIFGAGEVLFIPAAWPIVSLFIKFTIVVLAPTPFFTLYKACAADPGYITPENHAYHMSLYSYDFTLFHPGRLCKTCNLIKPPRSKHCSICKRCIARADHHCIFINSCVGYGNHHWFVLLLLSSAVVTSYATFLGLSILSEFQKSIYPEWSVWRPSGMSWNTYFSIWALGIRGYTRIGSVTLLTMLTSPLIWGLLAYTTYLIYCGTTTNETLKWSEWKEDMRDGYAFARSLPSNRQRQLYAEPTWTRWPVQPDRIMVTTSHGQPPNSAQQIPGEGPWEKMTSLSDVTNLYDLGFWDNLRDIFLSEPFGEREPVSERERPRHRNGGGHPP</sequence>
<evidence type="ECO:0000256" key="8">
    <source>
        <dbReference type="ARBA" id="ARBA00023315"/>
    </source>
</evidence>
<keyword evidence="2 10" id="KW-0808">Transferase</keyword>
<accession>A0A8H7N853</accession>
<organism evidence="13 14">
    <name type="scientific">Bionectria ochroleuca</name>
    <name type="common">Gliocladium roseum</name>
    <dbReference type="NCBI Taxonomy" id="29856"/>
    <lineage>
        <taxon>Eukaryota</taxon>
        <taxon>Fungi</taxon>
        <taxon>Dikarya</taxon>
        <taxon>Ascomycota</taxon>
        <taxon>Pezizomycotina</taxon>
        <taxon>Sordariomycetes</taxon>
        <taxon>Hypocreomycetidae</taxon>
        <taxon>Hypocreales</taxon>
        <taxon>Bionectriaceae</taxon>
        <taxon>Clonostachys</taxon>
    </lineage>
</organism>
<evidence type="ECO:0000256" key="9">
    <source>
        <dbReference type="ARBA" id="ARBA00048048"/>
    </source>
</evidence>
<dbReference type="PANTHER" id="PTHR22883:SF288">
    <property type="entry name" value="PALMITOYLTRANSFERASE SWF1"/>
    <property type="match status" value="1"/>
</dbReference>
<keyword evidence="4 10" id="KW-1133">Transmembrane helix</keyword>
<name>A0A8H7N853_BIOOC</name>
<dbReference type="EMBL" id="JADCTT010000006">
    <property type="protein sequence ID" value="KAF9750857.1"/>
    <property type="molecule type" value="Genomic_DNA"/>
</dbReference>
<comment type="catalytic activity">
    <reaction evidence="9 10">
        <text>L-cysteinyl-[protein] + hexadecanoyl-CoA = S-hexadecanoyl-L-cysteinyl-[protein] + CoA</text>
        <dbReference type="Rhea" id="RHEA:36683"/>
        <dbReference type="Rhea" id="RHEA-COMP:10131"/>
        <dbReference type="Rhea" id="RHEA-COMP:11032"/>
        <dbReference type="ChEBI" id="CHEBI:29950"/>
        <dbReference type="ChEBI" id="CHEBI:57287"/>
        <dbReference type="ChEBI" id="CHEBI:57379"/>
        <dbReference type="ChEBI" id="CHEBI:74151"/>
        <dbReference type="EC" id="2.3.1.225"/>
    </reaction>
</comment>
<feature type="domain" description="Palmitoyltransferase DHHC" evidence="12">
    <location>
        <begin position="154"/>
        <end position="298"/>
    </location>
</feature>
<keyword evidence="3 10" id="KW-0812">Transmembrane</keyword>
<evidence type="ECO:0000259" key="12">
    <source>
        <dbReference type="Pfam" id="PF01529"/>
    </source>
</evidence>
<evidence type="ECO:0000256" key="7">
    <source>
        <dbReference type="ARBA" id="ARBA00023288"/>
    </source>
</evidence>
<evidence type="ECO:0000256" key="4">
    <source>
        <dbReference type="ARBA" id="ARBA00022989"/>
    </source>
</evidence>
<feature type="compositionally biased region" description="Basic and acidic residues" evidence="11">
    <location>
        <begin position="391"/>
        <end position="402"/>
    </location>
</feature>
<dbReference type="EC" id="2.3.1.225" evidence="10"/>
<keyword evidence="5 10" id="KW-0472">Membrane</keyword>
<dbReference type="Proteomes" id="UP000616885">
    <property type="component" value="Unassembled WGS sequence"/>
</dbReference>
<evidence type="ECO:0000256" key="1">
    <source>
        <dbReference type="ARBA" id="ARBA00004141"/>
    </source>
</evidence>
<dbReference type="InterPro" id="IPR039859">
    <property type="entry name" value="PFA4/ZDH16/20/ERF2-like"/>
</dbReference>
<comment type="caution">
    <text evidence="13">The sequence shown here is derived from an EMBL/GenBank/DDBJ whole genome shotgun (WGS) entry which is preliminary data.</text>
</comment>
<keyword evidence="8 10" id="KW-0012">Acyltransferase</keyword>
<dbReference type="PANTHER" id="PTHR22883">
    <property type="entry name" value="ZINC FINGER DHHC DOMAIN CONTAINING PROTEIN"/>
    <property type="match status" value="1"/>
</dbReference>
<feature type="region of interest" description="Disordered" evidence="11">
    <location>
        <begin position="390"/>
        <end position="413"/>
    </location>
</feature>
<dbReference type="GO" id="GO:0005794">
    <property type="term" value="C:Golgi apparatus"/>
    <property type="evidence" value="ECO:0007669"/>
    <property type="project" value="TreeGrafter"/>
</dbReference>
<keyword evidence="7" id="KW-0449">Lipoprotein</keyword>
<dbReference type="GO" id="GO:0016020">
    <property type="term" value="C:membrane"/>
    <property type="evidence" value="ECO:0007669"/>
    <property type="project" value="UniProtKB-SubCell"/>
</dbReference>
<feature type="transmembrane region" description="Helical" evidence="10">
    <location>
        <begin position="200"/>
        <end position="222"/>
    </location>
</feature>
<proteinExistence type="inferred from homology"/>
<dbReference type="GO" id="GO:0005783">
    <property type="term" value="C:endoplasmic reticulum"/>
    <property type="evidence" value="ECO:0007669"/>
    <property type="project" value="TreeGrafter"/>
</dbReference>
<dbReference type="Pfam" id="PF01529">
    <property type="entry name" value="DHHC"/>
    <property type="match status" value="1"/>
</dbReference>
<evidence type="ECO:0000256" key="6">
    <source>
        <dbReference type="ARBA" id="ARBA00023139"/>
    </source>
</evidence>
<dbReference type="AlphaFoldDB" id="A0A8H7N853"/>
<evidence type="ECO:0000313" key="14">
    <source>
        <dbReference type="Proteomes" id="UP000616885"/>
    </source>
</evidence>
<feature type="transmembrane region" description="Helical" evidence="10">
    <location>
        <begin position="106"/>
        <end position="123"/>
    </location>
</feature>
<evidence type="ECO:0000256" key="5">
    <source>
        <dbReference type="ARBA" id="ARBA00023136"/>
    </source>
</evidence>
<dbReference type="GO" id="GO:0019706">
    <property type="term" value="F:protein-cysteine S-palmitoyltransferase activity"/>
    <property type="evidence" value="ECO:0007669"/>
    <property type="project" value="UniProtKB-EC"/>
</dbReference>
<feature type="compositionally biased region" description="Basic residues" evidence="11">
    <location>
        <begin position="403"/>
        <end position="413"/>
    </location>
</feature>
<protein>
    <recommendedName>
        <fullName evidence="10">Palmitoyltransferase</fullName>
        <ecNumber evidence="10">2.3.1.225</ecNumber>
    </recommendedName>
</protein>
<dbReference type="InterPro" id="IPR001594">
    <property type="entry name" value="Palmitoyltrfase_DHHC"/>
</dbReference>
<feature type="transmembrane region" description="Helical" evidence="10">
    <location>
        <begin position="266"/>
        <end position="287"/>
    </location>
</feature>
<reference evidence="13" key="1">
    <citation type="submission" date="2020-10" db="EMBL/GenBank/DDBJ databases">
        <title>High-Quality Genome Resource of Clonostachys rosea strain S41 by Oxford Nanopore Long-Read Sequencing.</title>
        <authorList>
            <person name="Wang H."/>
        </authorList>
    </citation>
    <scope>NUCLEOTIDE SEQUENCE</scope>
    <source>
        <strain evidence="13">S41</strain>
    </source>
</reference>
<feature type="transmembrane region" description="Helical" evidence="10">
    <location>
        <begin position="80"/>
        <end position="100"/>
    </location>
</feature>
<dbReference type="GO" id="GO:0006612">
    <property type="term" value="P:protein targeting to membrane"/>
    <property type="evidence" value="ECO:0007669"/>
    <property type="project" value="TreeGrafter"/>
</dbReference>
<comment type="domain">
    <text evidence="10">The DHHC domain is required for palmitoyltransferase activity.</text>
</comment>
<evidence type="ECO:0000256" key="11">
    <source>
        <dbReference type="SAM" id="MobiDB-lite"/>
    </source>
</evidence>
<gene>
    <name evidence="13" type="ORF">IM811_015077</name>
</gene>
<comment type="subcellular location">
    <subcellularLocation>
        <location evidence="1">Membrane</location>
        <topology evidence="1">Multi-pass membrane protein</topology>
    </subcellularLocation>
</comment>
<evidence type="ECO:0000256" key="3">
    <source>
        <dbReference type="ARBA" id="ARBA00022692"/>
    </source>
</evidence>
<dbReference type="PROSITE" id="PS50216">
    <property type="entry name" value="DHHC"/>
    <property type="match status" value="1"/>
</dbReference>
<feature type="transmembrane region" description="Helical" evidence="10">
    <location>
        <begin position="6"/>
        <end position="24"/>
    </location>
</feature>
<evidence type="ECO:0000256" key="2">
    <source>
        <dbReference type="ARBA" id="ARBA00022679"/>
    </source>
</evidence>
<evidence type="ECO:0000313" key="13">
    <source>
        <dbReference type="EMBL" id="KAF9750857.1"/>
    </source>
</evidence>
<evidence type="ECO:0000256" key="10">
    <source>
        <dbReference type="RuleBase" id="RU079119"/>
    </source>
</evidence>